<proteinExistence type="predicted"/>
<dbReference type="AlphaFoldDB" id="A0A9P0NG66"/>
<evidence type="ECO:0000256" key="1">
    <source>
        <dbReference type="SAM" id="Phobius"/>
    </source>
</evidence>
<name>A0A9P0NG66_APHGO</name>
<dbReference type="Proteomes" id="UP001154329">
    <property type="component" value="Chromosome 2"/>
</dbReference>
<feature type="transmembrane region" description="Helical" evidence="1">
    <location>
        <begin position="201"/>
        <end position="224"/>
    </location>
</feature>
<gene>
    <name evidence="2" type="ORF">APHIGO_LOCUS6222</name>
</gene>
<reference evidence="2" key="1">
    <citation type="submission" date="2022-02" db="EMBL/GenBank/DDBJ databases">
        <authorList>
            <person name="King R."/>
        </authorList>
    </citation>
    <scope>NUCLEOTIDE SEQUENCE</scope>
</reference>
<evidence type="ECO:0000313" key="3">
    <source>
        <dbReference type="Proteomes" id="UP001154329"/>
    </source>
</evidence>
<sequence>MKTLYVRMKPMMYFCHLYGMGFCRDNFQIIYSILIFINISVSLYIHHEMFIFVQMHLLSMFDLSTITSVIRLHIRFLAHPLMIVLLCVKKTTILNYISDFDNLILRINTISLKPYMINFFGWLVFTLIAEFIQIMAFHHRMDFEMFSIMSVVEFVFSNVWIVTPVLIYIFFISLISQGIHEINNDITSIREWRRHSLKWKQLQYVGIVLTNIVFGKIIIIFIMYTIMDLTFFFYATYLSWIHNYYNELVGYIIIFFARAGLMFHLFRTTQICKLKVNK</sequence>
<feature type="transmembrane region" description="Helical" evidence="1">
    <location>
        <begin position="27"/>
        <end position="45"/>
    </location>
</feature>
<evidence type="ECO:0000313" key="2">
    <source>
        <dbReference type="EMBL" id="CAH1725049.1"/>
    </source>
</evidence>
<keyword evidence="1" id="KW-0472">Membrane</keyword>
<dbReference type="EMBL" id="OU899035">
    <property type="protein sequence ID" value="CAH1725049.1"/>
    <property type="molecule type" value="Genomic_DNA"/>
</dbReference>
<keyword evidence="3" id="KW-1185">Reference proteome</keyword>
<feature type="transmembrane region" description="Helical" evidence="1">
    <location>
        <begin position="244"/>
        <end position="266"/>
    </location>
</feature>
<protein>
    <submittedName>
        <fullName evidence="2">Uncharacterized protein</fullName>
    </submittedName>
</protein>
<keyword evidence="1" id="KW-1133">Transmembrane helix</keyword>
<reference evidence="2" key="2">
    <citation type="submission" date="2022-10" db="EMBL/GenBank/DDBJ databases">
        <authorList>
            <consortium name="ENA_rothamsted_submissions"/>
            <consortium name="culmorum"/>
            <person name="King R."/>
        </authorList>
    </citation>
    <scope>NUCLEOTIDE SEQUENCE</scope>
</reference>
<accession>A0A9P0NG66</accession>
<organism evidence="2 3">
    <name type="scientific">Aphis gossypii</name>
    <name type="common">Cotton aphid</name>
    <dbReference type="NCBI Taxonomy" id="80765"/>
    <lineage>
        <taxon>Eukaryota</taxon>
        <taxon>Metazoa</taxon>
        <taxon>Ecdysozoa</taxon>
        <taxon>Arthropoda</taxon>
        <taxon>Hexapoda</taxon>
        <taxon>Insecta</taxon>
        <taxon>Pterygota</taxon>
        <taxon>Neoptera</taxon>
        <taxon>Paraneoptera</taxon>
        <taxon>Hemiptera</taxon>
        <taxon>Sternorrhyncha</taxon>
        <taxon>Aphidomorpha</taxon>
        <taxon>Aphidoidea</taxon>
        <taxon>Aphididae</taxon>
        <taxon>Aphidini</taxon>
        <taxon>Aphis</taxon>
        <taxon>Aphis</taxon>
    </lineage>
</organism>
<feature type="transmembrane region" description="Helical" evidence="1">
    <location>
        <begin position="119"/>
        <end position="139"/>
    </location>
</feature>
<feature type="transmembrane region" description="Helical" evidence="1">
    <location>
        <begin position="159"/>
        <end position="180"/>
    </location>
</feature>
<keyword evidence="1" id="KW-0812">Transmembrane</keyword>